<organism evidence="1 2">
    <name type="scientific">Blastopirellula marina DSM 3645</name>
    <dbReference type="NCBI Taxonomy" id="314230"/>
    <lineage>
        <taxon>Bacteria</taxon>
        <taxon>Pseudomonadati</taxon>
        <taxon>Planctomycetota</taxon>
        <taxon>Planctomycetia</taxon>
        <taxon>Pirellulales</taxon>
        <taxon>Pirellulaceae</taxon>
        <taxon>Blastopirellula</taxon>
    </lineage>
</organism>
<comment type="caution">
    <text evidence="1">The sequence shown here is derived from an EMBL/GenBank/DDBJ whole genome shotgun (WGS) entry which is preliminary data.</text>
</comment>
<dbReference type="EMBL" id="AANZ01000014">
    <property type="protein sequence ID" value="EAQ79417.1"/>
    <property type="molecule type" value="Genomic_DNA"/>
</dbReference>
<proteinExistence type="predicted"/>
<evidence type="ECO:0000313" key="2">
    <source>
        <dbReference type="Proteomes" id="UP000004358"/>
    </source>
</evidence>
<dbReference type="STRING" id="314230.DSM3645_03038"/>
<dbReference type="AlphaFoldDB" id="A3ZVS1"/>
<name>A3ZVS1_9BACT</name>
<dbReference type="Proteomes" id="UP000004358">
    <property type="component" value="Unassembled WGS sequence"/>
</dbReference>
<sequence length="30" mass="3463">MAPQRESQAHRRHAWQDCEYLGVVACGPEH</sequence>
<protein>
    <submittedName>
        <fullName evidence="1">Uncharacterized protein</fullName>
    </submittedName>
</protein>
<gene>
    <name evidence="1" type="ORF">DSM3645_03038</name>
</gene>
<reference evidence="1 2" key="1">
    <citation type="submission" date="2006-02" db="EMBL/GenBank/DDBJ databases">
        <authorList>
            <person name="Amann R."/>
            <person name="Ferriera S."/>
            <person name="Johnson J."/>
            <person name="Kravitz S."/>
            <person name="Halpern A."/>
            <person name="Remington K."/>
            <person name="Beeson K."/>
            <person name="Tran B."/>
            <person name="Rogers Y.-H."/>
            <person name="Friedman R."/>
            <person name="Venter J.C."/>
        </authorList>
    </citation>
    <scope>NUCLEOTIDE SEQUENCE [LARGE SCALE GENOMIC DNA]</scope>
    <source>
        <strain evidence="1 2">DSM 3645</strain>
    </source>
</reference>
<dbReference type="HOGENOM" id="CLU_3402314_0_0_0"/>
<evidence type="ECO:0000313" key="1">
    <source>
        <dbReference type="EMBL" id="EAQ79417.1"/>
    </source>
</evidence>
<accession>A3ZVS1</accession>